<feature type="modified residue" description="4-aspartylphosphate" evidence="8">
    <location>
        <position position="91"/>
    </location>
</feature>
<protein>
    <recommendedName>
        <fullName evidence="1">Stage 0 sporulation protein A homolog</fullName>
    </recommendedName>
</protein>
<dbReference type="GO" id="GO:0006355">
    <property type="term" value="P:regulation of DNA-templated transcription"/>
    <property type="evidence" value="ECO:0007669"/>
    <property type="project" value="InterPro"/>
</dbReference>
<dbReference type="CDD" id="cd19937">
    <property type="entry name" value="REC_OmpR_BsPhoP-like"/>
    <property type="match status" value="1"/>
</dbReference>
<dbReference type="SUPFAM" id="SSF52172">
    <property type="entry name" value="CheY-like"/>
    <property type="match status" value="1"/>
</dbReference>
<dbReference type="InterPro" id="IPR016032">
    <property type="entry name" value="Sig_transdc_resp-reg_C-effctor"/>
</dbReference>
<evidence type="ECO:0000256" key="4">
    <source>
        <dbReference type="ARBA" id="ARBA00023015"/>
    </source>
</evidence>
<dbReference type="CDD" id="cd00383">
    <property type="entry name" value="trans_reg_C"/>
    <property type="match status" value="1"/>
</dbReference>
<proteinExistence type="predicted"/>
<dbReference type="InterPro" id="IPR011006">
    <property type="entry name" value="CheY-like_superfamily"/>
</dbReference>
<feature type="DNA-binding region" description="OmpR/PhoB-type" evidence="9">
    <location>
        <begin position="168"/>
        <end position="267"/>
    </location>
</feature>
<keyword evidence="2 8" id="KW-0597">Phosphoprotein</keyword>
<evidence type="ECO:0000259" key="11">
    <source>
        <dbReference type="PROSITE" id="PS51755"/>
    </source>
</evidence>
<dbReference type="FunFam" id="3.40.50.2300:FF:000001">
    <property type="entry name" value="DNA-binding response regulator PhoB"/>
    <property type="match status" value="1"/>
</dbReference>
<dbReference type="GO" id="GO:0032993">
    <property type="term" value="C:protein-DNA complex"/>
    <property type="evidence" value="ECO:0007669"/>
    <property type="project" value="TreeGrafter"/>
</dbReference>
<comment type="function">
    <text evidence="7">May play the central regulatory role in sporulation. It may be an element of the effector pathway responsible for the activation of sporulation genes in response to nutritional stress. Spo0A may act in concert with spo0H (a sigma factor) to control the expression of some genes that are critical to the sporulation process.</text>
</comment>
<dbReference type="SMART" id="SM00448">
    <property type="entry name" value="REC"/>
    <property type="match status" value="1"/>
</dbReference>
<feature type="domain" description="Response regulatory" evidence="10">
    <location>
        <begin position="42"/>
        <end position="158"/>
    </location>
</feature>
<dbReference type="PANTHER" id="PTHR48111:SF73">
    <property type="entry name" value="ALKALINE PHOSPHATASE SYNTHESIS TRANSCRIPTIONAL REGULATORY PROTEIN PHOP"/>
    <property type="match status" value="1"/>
</dbReference>
<keyword evidence="3" id="KW-0902">Two-component regulatory system</keyword>
<dbReference type="Proteomes" id="UP000183255">
    <property type="component" value="Unassembled WGS sequence"/>
</dbReference>
<dbReference type="GO" id="GO:0000156">
    <property type="term" value="F:phosphorelay response regulator activity"/>
    <property type="evidence" value="ECO:0007669"/>
    <property type="project" value="TreeGrafter"/>
</dbReference>
<dbReference type="InterPro" id="IPR001867">
    <property type="entry name" value="OmpR/PhoB-type_DNA-bd"/>
</dbReference>
<evidence type="ECO:0000256" key="3">
    <source>
        <dbReference type="ARBA" id="ARBA00023012"/>
    </source>
</evidence>
<dbReference type="Pfam" id="PF00072">
    <property type="entry name" value="Response_reg"/>
    <property type="match status" value="1"/>
</dbReference>
<gene>
    <name evidence="12" type="ORF">SAMN05421804_10141</name>
</gene>
<dbReference type="InterPro" id="IPR039420">
    <property type="entry name" value="WalR-like"/>
</dbReference>
<dbReference type="AlphaFoldDB" id="A0A1G8FUH3"/>
<reference evidence="12 13" key="1">
    <citation type="submission" date="2016-10" db="EMBL/GenBank/DDBJ databases">
        <authorList>
            <person name="de Groot N.N."/>
        </authorList>
    </citation>
    <scope>NUCLEOTIDE SEQUENCE [LARGE SCALE GENOMIC DNA]</scope>
    <source>
        <strain evidence="12 13">CGMCC 1.5058</strain>
    </source>
</reference>
<evidence type="ECO:0000313" key="13">
    <source>
        <dbReference type="Proteomes" id="UP000183255"/>
    </source>
</evidence>
<dbReference type="PROSITE" id="PS51755">
    <property type="entry name" value="OMPR_PHOB"/>
    <property type="match status" value="1"/>
</dbReference>
<feature type="domain" description="OmpR/PhoB-type" evidence="11">
    <location>
        <begin position="168"/>
        <end position="267"/>
    </location>
</feature>
<name>A0A1G8FUH3_9CLOT</name>
<dbReference type="GO" id="GO:0005829">
    <property type="term" value="C:cytosol"/>
    <property type="evidence" value="ECO:0007669"/>
    <property type="project" value="TreeGrafter"/>
</dbReference>
<keyword evidence="4" id="KW-0805">Transcription regulation</keyword>
<evidence type="ECO:0000256" key="7">
    <source>
        <dbReference type="ARBA" id="ARBA00024867"/>
    </source>
</evidence>
<evidence type="ECO:0000256" key="5">
    <source>
        <dbReference type="ARBA" id="ARBA00023125"/>
    </source>
</evidence>
<dbReference type="InterPro" id="IPR001789">
    <property type="entry name" value="Sig_transdc_resp-reg_receiver"/>
</dbReference>
<keyword evidence="5 9" id="KW-0238">DNA-binding</keyword>
<dbReference type="Gene3D" id="3.40.50.2300">
    <property type="match status" value="1"/>
</dbReference>
<evidence type="ECO:0000256" key="8">
    <source>
        <dbReference type="PROSITE-ProRule" id="PRU00169"/>
    </source>
</evidence>
<dbReference type="PANTHER" id="PTHR48111">
    <property type="entry name" value="REGULATOR OF RPOS"/>
    <property type="match status" value="1"/>
</dbReference>
<dbReference type="PROSITE" id="PS50110">
    <property type="entry name" value="RESPONSE_REGULATORY"/>
    <property type="match status" value="1"/>
</dbReference>
<evidence type="ECO:0000313" key="12">
    <source>
        <dbReference type="EMBL" id="SDH85782.1"/>
    </source>
</evidence>
<dbReference type="Pfam" id="PF00486">
    <property type="entry name" value="Trans_reg_C"/>
    <property type="match status" value="1"/>
</dbReference>
<dbReference type="EMBL" id="FNDZ01000001">
    <property type="protein sequence ID" value="SDH85782.1"/>
    <property type="molecule type" value="Genomic_DNA"/>
</dbReference>
<evidence type="ECO:0000256" key="1">
    <source>
        <dbReference type="ARBA" id="ARBA00018672"/>
    </source>
</evidence>
<dbReference type="InterPro" id="IPR036388">
    <property type="entry name" value="WH-like_DNA-bd_sf"/>
</dbReference>
<sequence>MVNFRLIDCVSIVLNVSLWLNKSRLVDCEQTRGVGKVMMKEKILIIDDEEHIVELIRYNLENAGYETAEAYNGVDGLSLAKTEKPTLILLDVMLPVMDGLEVCKNLRSSDQTKGIPIIMLTAKSEEIDKILGLELGADDYITKPFSVRELMARIKAVLRRSASEAEESTVYSFSDVVIDYDKHQVKKNNQKVELTLKEYELLDILVKNRGKVMKRDVLLDKIWGYEYVGETRTVDVHIRHLRQKLEDDDKNPIYIETVRGIGYRFNDLES</sequence>
<dbReference type="SMART" id="SM00862">
    <property type="entry name" value="Trans_reg_C"/>
    <property type="match status" value="1"/>
</dbReference>
<accession>A0A1G8FUH3</accession>
<keyword evidence="6" id="KW-0804">Transcription</keyword>
<evidence type="ECO:0000259" key="10">
    <source>
        <dbReference type="PROSITE" id="PS50110"/>
    </source>
</evidence>
<dbReference type="SUPFAM" id="SSF46894">
    <property type="entry name" value="C-terminal effector domain of the bipartite response regulators"/>
    <property type="match status" value="1"/>
</dbReference>
<dbReference type="Gene3D" id="1.10.10.10">
    <property type="entry name" value="Winged helix-like DNA-binding domain superfamily/Winged helix DNA-binding domain"/>
    <property type="match status" value="1"/>
</dbReference>
<evidence type="ECO:0000256" key="9">
    <source>
        <dbReference type="PROSITE-ProRule" id="PRU01091"/>
    </source>
</evidence>
<dbReference type="GO" id="GO:0000976">
    <property type="term" value="F:transcription cis-regulatory region binding"/>
    <property type="evidence" value="ECO:0007669"/>
    <property type="project" value="TreeGrafter"/>
</dbReference>
<dbReference type="Gene3D" id="6.10.250.690">
    <property type="match status" value="1"/>
</dbReference>
<evidence type="ECO:0000256" key="2">
    <source>
        <dbReference type="ARBA" id="ARBA00022553"/>
    </source>
</evidence>
<evidence type="ECO:0000256" key="6">
    <source>
        <dbReference type="ARBA" id="ARBA00023163"/>
    </source>
</evidence>
<dbReference type="FunFam" id="1.10.10.10:FF:000018">
    <property type="entry name" value="DNA-binding response regulator ResD"/>
    <property type="match status" value="1"/>
</dbReference>
<organism evidence="12 13">
    <name type="scientific">Proteiniclasticum ruminis</name>
    <dbReference type="NCBI Taxonomy" id="398199"/>
    <lineage>
        <taxon>Bacteria</taxon>
        <taxon>Bacillati</taxon>
        <taxon>Bacillota</taxon>
        <taxon>Clostridia</taxon>
        <taxon>Eubacteriales</taxon>
        <taxon>Clostridiaceae</taxon>
        <taxon>Proteiniclasticum</taxon>
    </lineage>
</organism>